<dbReference type="InterPro" id="IPR051453">
    <property type="entry name" value="MBL_Glyoxalase_II"/>
</dbReference>
<evidence type="ECO:0000256" key="4">
    <source>
        <dbReference type="ARBA" id="ARBA00022833"/>
    </source>
</evidence>
<dbReference type="PANTHER" id="PTHR46233">
    <property type="entry name" value="HYDROXYACYLGLUTATHIONE HYDROLASE GLOC"/>
    <property type="match status" value="1"/>
</dbReference>
<evidence type="ECO:0000313" key="7">
    <source>
        <dbReference type="Proteomes" id="UP000176409"/>
    </source>
</evidence>
<name>A0A1F6AW37_9BACT</name>
<evidence type="ECO:0000256" key="2">
    <source>
        <dbReference type="ARBA" id="ARBA00022723"/>
    </source>
</evidence>
<feature type="domain" description="Metallo-beta-lactamase" evidence="5">
    <location>
        <begin position="21"/>
        <end position="202"/>
    </location>
</feature>
<accession>A0A1F6AW37</accession>
<dbReference type="InterPro" id="IPR036866">
    <property type="entry name" value="RibonucZ/Hydroxyglut_hydro"/>
</dbReference>
<dbReference type="AlphaFoldDB" id="A0A1F6AW37"/>
<dbReference type="Pfam" id="PF00753">
    <property type="entry name" value="Lactamase_B"/>
    <property type="match status" value="1"/>
</dbReference>
<evidence type="ECO:0000259" key="5">
    <source>
        <dbReference type="SMART" id="SM00849"/>
    </source>
</evidence>
<proteinExistence type="predicted"/>
<dbReference type="GO" id="GO:0016787">
    <property type="term" value="F:hydrolase activity"/>
    <property type="evidence" value="ECO:0007669"/>
    <property type="project" value="UniProtKB-KW"/>
</dbReference>
<dbReference type="SMART" id="SM00849">
    <property type="entry name" value="Lactamase_B"/>
    <property type="match status" value="1"/>
</dbReference>
<keyword evidence="4" id="KW-0862">Zinc</keyword>
<evidence type="ECO:0000256" key="3">
    <source>
        <dbReference type="ARBA" id="ARBA00022801"/>
    </source>
</evidence>
<dbReference type="PANTHER" id="PTHR46233:SF3">
    <property type="entry name" value="HYDROXYACYLGLUTATHIONE HYDROLASE GLOC"/>
    <property type="match status" value="1"/>
</dbReference>
<dbReference type="STRING" id="1798396.A2973_04815"/>
<reference evidence="6 7" key="1">
    <citation type="journal article" date="2016" name="Nat. Commun.">
        <title>Thousands of microbial genomes shed light on interconnected biogeochemical processes in an aquifer system.</title>
        <authorList>
            <person name="Anantharaman K."/>
            <person name="Brown C.T."/>
            <person name="Hug L.A."/>
            <person name="Sharon I."/>
            <person name="Castelle C.J."/>
            <person name="Probst A.J."/>
            <person name="Thomas B.C."/>
            <person name="Singh A."/>
            <person name="Wilkins M.J."/>
            <person name="Karaoz U."/>
            <person name="Brodie E.L."/>
            <person name="Williams K.H."/>
            <person name="Hubbard S.S."/>
            <person name="Banfield J.F."/>
        </authorList>
    </citation>
    <scope>NUCLEOTIDE SEQUENCE [LARGE SCALE GENOMIC DNA]</scope>
</reference>
<gene>
    <name evidence="6" type="ORF">A2973_04815</name>
</gene>
<comment type="cofactor">
    <cofactor evidence="1">
        <name>Zn(2+)</name>
        <dbReference type="ChEBI" id="CHEBI:29105"/>
    </cofactor>
</comment>
<dbReference type="SUPFAM" id="SSF56281">
    <property type="entry name" value="Metallo-hydrolase/oxidoreductase"/>
    <property type="match status" value="1"/>
</dbReference>
<evidence type="ECO:0000313" key="6">
    <source>
        <dbReference type="EMBL" id="OGG28880.1"/>
    </source>
</evidence>
<dbReference type="EMBL" id="MFJZ01000066">
    <property type="protein sequence ID" value="OGG28880.1"/>
    <property type="molecule type" value="Genomic_DNA"/>
</dbReference>
<comment type="caution">
    <text evidence="6">The sequence shown here is derived from an EMBL/GenBank/DDBJ whole genome shotgun (WGS) entry which is preliminary data.</text>
</comment>
<keyword evidence="3" id="KW-0378">Hydrolase</keyword>
<dbReference type="CDD" id="cd06262">
    <property type="entry name" value="metallo-hydrolase-like_MBL-fold"/>
    <property type="match status" value="1"/>
</dbReference>
<organism evidence="6 7">
    <name type="scientific">Candidatus Gottesmanbacteria bacterium RIFCSPLOWO2_01_FULL_49_10</name>
    <dbReference type="NCBI Taxonomy" id="1798396"/>
    <lineage>
        <taxon>Bacteria</taxon>
        <taxon>Candidatus Gottesmaniibacteriota</taxon>
    </lineage>
</organism>
<dbReference type="InterPro" id="IPR001279">
    <property type="entry name" value="Metallo-B-lactamas"/>
</dbReference>
<evidence type="ECO:0000256" key="1">
    <source>
        <dbReference type="ARBA" id="ARBA00001947"/>
    </source>
</evidence>
<dbReference type="Proteomes" id="UP000176409">
    <property type="component" value="Unassembled WGS sequence"/>
</dbReference>
<dbReference type="Gene3D" id="3.60.15.10">
    <property type="entry name" value="Ribonuclease Z/Hydroxyacylglutathione hydrolase-like"/>
    <property type="match status" value="1"/>
</dbReference>
<dbReference type="GO" id="GO:0046872">
    <property type="term" value="F:metal ion binding"/>
    <property type="evidence" value="ECO:0007669"/>
    <property type="project" value="UniProtKB-KW"/>
</dbReference>
<protein>
    <recommendedName>
        <fullName evidence="5">Metallo-beta-lactamase domain-containing protein</fullName>
    </recommendedName>
</protein>
<keyword evidence="2" id="KW-0479">Metal-binding</keyword>
<sequence length="218" mass="23706">MESLDSLPSCDIYRLVTGQMASNCYFVVDRDTKKGVVIDPGDDAEYIIETITSLSIAPKAIFLTHGHFDHTMAALPVQKTFDLPLYLHHDDRFLLDRMEESARHFLGIGQVDPPANVTHDVTKKLALRIGNTALTALSTPGHTPGSVTIVVNKGEALFVGDVMFEGGSVGRTDFSYSDTATLKKSIQLILGFAGKTPLYPGHGEPTTVGAEKMYHRAT</sequence>